<feature type="chain" id="PRO_5004841970" description="Cytochrome c family protein" evidence="1">
    <location>
        <begin position="26"/>
        <end position="431"/>
    </location>
</feature>
<evidence type="ECO:0000313" key="2">
    <source>
        <dbReference type="EMBL" id="ETW13183.1"/>
    </source>
</evidence>
<proteinExistence type="predicted"/>
<name>W4HL83_9RHOB</name>
<dbReference type="EMBL" id="AQQW01000004">
    <property type="protein sequence ID" value="ETW13183.1"/>
    <property type="molecule type" value="Genomic_DNA"/>
</dbReference>
<evidence type="ECO:0000313" key="3">
    <source>
        <dbReference type="Proteomes" id="UP000019063"/>
    </source>
</evidence>
<comment type="caution">
    <text evidence="2">The sequence shown here is derived from an EMBL/GenBank/DDBJ whole genome shotgun (WGS) entry which is preliminary data.</text>
</comment>
<reference evidence="2 3" key="1">
    <citation type="journal article" date="2014" name="Antonie Van Leeuwenhoek">
        <title>Roseivivax atlanticus sp. nov., isolated from surface seawater of the Atlantic Ocean.</title>
        <authorList>
            <person name="Li G."/>
            <person name="Lai Q."/>
            <person name="Liu X."/>
            <person name="Sun F."/>
            <person name="Shao Z."/>
        </authorList>
    </citation>
    <scope>NUCLEOTIDE SEQUENCE [LARGE SCALE GENOMIC DNA]</scope>
    <source>
        <strain evidence="2 3">22II-s10s</strain>
    </source>
</reference>
<evidence type="ECO:0000256" key="1">
    <source>
        <dbReference type="SAM" id="SignalP"/>
    </source>
</evidence>
<keyword evidence="1" id="KW-0732">Signal</keyword>
<feature type="signal peptide" evidence="1">
    <location>
        <begin position="1"/>
        <end position="25"/>
    </location>
</feature>
<dbReference type="AlphaFoldDB" id="W4HL83"/>
<dbReference type="RefSeq" id="WP_051487564.1">
    <property type="nucleotide sequence ID" value="NZ_AQQW01000004.1"/>
</dbReference>
<protein>
    <recommendedName>
        <fullName evidence="4">Cytochrome c family protein</fullName>
    </recommendedName>
</protein>
<evidence type="ECO:0008006" key="4">
    <source>
        <dbReference type="Google" id="ProtNLM"/>
    </source>
</evidence>
<sequence>MITHTKRAAPAVAATLLLFAPHAGAQDDTCTAPAAWFPHDQTPPPDDNADFNLNCAFHQWSWQAFLALTKDAGDGKLAFETLIPSANVISGTTSAEAPDLMPRVGKSDSDQAMGEINQAGSLGLLVDQGGRAVYYSQYVDHTFFDFVITEHGFNDPEKLLAASDTLNYPVGALTLKAAWMVVPEGGDASDFHTTEGDIRLLAEDGTGRVVVDPDATATETLALVGLHVVGVVKGHPEAIWATFEHVRNAPDIPSDAAADTPVSLEDFTFYSANTNAAACNQNNAGHLTLASADDQTLSPVTQVCRQFATGGGSDANAANIAALNESVHAQLESGSVWQNYTLVGAVWFSKEDALQPAMLMDDSILTGSVELSNSTIETFTQKTVNENNCFACHNTQAQYPTDAPDRALPAKNLNISHVLVNTYLSNLAAEQ</sequence>
<keyword evidence="3" id="KW-1185">Reference proteome</keyword>
<organism evidence="2 3">
    <name type="scientific">Roseivivax marinus</name>
    <dbReference type="NCBI Taxonomy" id="1379903"/>
    <lineage>
        <taxon>Bacteria</taxon>
        <taxon>Pseudomonadati</taxon>
        <taxon>Pseudomonadota</taxon>
        <taxon>Alphaproteobacteria</taxon>
        <taxon>Rhodobacterales</taxon>
        <taxon>Roseobacteraceae</taxon>
        <taxon>Roseivivax</taxon>
    </lineage>
</organism>
<dbReference type="STRING" id="1379903.ATO8_08226"/>
<dbReference type="Proteomes" id="UP000019063">
    <property type="component" value="Unassembled WGS sequence"/>
</dbReference>
<accession>W4HL83</accession>
<dbReference type="PATRIC" id="fig|1317118.6.peg.1706"/>
<dbReference type="eggNOG" id="COG3258">
    <property type="taxonomic scope" value="Bacteria"/>
</dbReference>
<gene>
    <name evidence="2" type="ORF">ATO8_08226</name>
</gene>